<evidence type="ECO:0000313" key="1">
    <source>
        <dbReference type="EMBL" id="NNJ26632.1"/>
    </source>
</evidence>
<gene>
    <name evidence="1" type="ORF">LzC2_27210</name>
</gene>
<dbReference type="EMBL" id="WTPX01000088">
    <property type="protein sequence ID" value="NNJ26632.1"/>
    <property type="molecule type" value="Genomic_DNA"/>
</dbReference>
<reference evidence="1 2" key="1">
    <citation type="journal article" date="2020" name="Syst. Appl. Microbiol.">
        <title>Alienimonas chondri sp. nov., a novel planctomycete isolated from the biofilm of the red alga Chondrus crispus.</title>
        <authorList>
            <person name="Vitorino I."/>
            <person name="Albuquerque L."/>
            <person name="Wiegand S."/>
            <person name="Kallscheuer N."/>
            <person name="da Costa M.S."/>
            <person name="Lobo-da-Cunha A."/>
            <person name="Jogler C."/>
            <person name="Lage O.M."/>
        </authorList>
    </citation>
    <scope>NUCLEOTIDE SEQUENCE [LARGE SCALE GENOMIC DNA]</scope>
    <source>
        <strain evidence="1 2">LzC2</strain>
    </source>
</reference>
<organism evidence="1 2">
    <name type="scientific">Alienimonas chondri</name>
    <dbReference type="NCBI Taxonomy" id="2681879"/>
    <lineage>
        <taxon>Bacteria</taxon>
        <taxon>Pseudomonadati</taxon>
        <taxon>Planctomycetota</taxon>
        <taxon>Planctomycetia</taxon>
        <taxon>Planctomycetales</taxon>
        <taxon>Planctomycetaceae</taxon>
        <taxon>Alienimonas</taxon>
    </lineage>
</organism>
<dbReference type="Proteomes" id="UP000609651">
    <property type="component" value="Unassembled WGS sequence"/>
</dbReference>
<proteinExistence type="predicted"/>
<protein>
    <submittedName>
        <fullName evidence="1">Uncharacterized protein</fullName>
    </submittedName>
</protein>
<evidence type="ECO:0000313" key="2">
    <source>
        <dbReference type="Proteomes" id="UP000609651"/>
    </source>
</evidence>
<keyword evidence="2" id="KW-1185">Reference proteome</keyword>
<name>A0ABX1VFL9_9PLAN</name>
<sequence length="47" mass="5264">MRCFKPPASARKRTLGGDPREELVCEADAVRVPFAGYEITDVVVRWA</sequence>
<comment type="caution">
    <text evidence="1">The sequence shown here is derived from an EMBL/GenBank/DDBJ whole genome shotgun (WGS) entry which is preliminary data.</text>
</comment>
<accession>A0ABX1VFL9</accession>
<dbReference type="RefSeq" id="WP_171187809.1">
    <property type="nucleotide sequence ID" value="NZ_WTPX01000088.1"/>
</dbReference>